<organism evidence="2 3">
    <name type="scientific">Streptomyces cacaoi</name>
    <dbReference type="NCBI Taxonomy" id="1898"/>
    <lineage>
        <taxon>Bacteria</taxon>
        <taxon>Bacillati</taxon>
        <taxon>Actinomycetota</taxon>
        <taxon>Actinomycetes</taxon>
        <taxon>Kitasatosporales</taxon>
        <taxon>Streptomycetaceae</taxon>
        <taxon>Streptomyces</taxon>
    </lineage>
</organism>
<feature type="signal peptide" evidence="1">
    <location>
        <begin position="1"/>
        <end position="36"/>
    </location>
</feature>
<dbReference type="InterPro" id="IPR007815">
    <property type="entry name" value="Emycin_Estase"/>
</dbReference>
<dbReference type="GO" id="GO:0046677">
    <property type="term" value="P:response to antibiotic"/>
    <property type="evidence" value="ECO:0007669"/>
    <property type="project" value="InterPro"/>
</dbReference>
<dbReference type="PIRSF" id="PIRSF036794">
    <property type="entry name" value="UCP_erythr_ester"/>
    <property type="match status" value="1"/>
</dbReference>
<feature type="chain" id="PRO_5021497016" description="Erythromycin esterase" evidence="1">
    <location>
        <begin position="37"/>
        <end position="470"/>
    </location>
</feature>
<evidence type="ECO:0008006" key="4">
    <source>
        <dbReference type="Google" id="ProtNLM"/>
    </source>
</evidence>
<dbReference type="PANTHER" id="PTHR31299">
    <property type="entry name" value="ESTERASE, PUTATIVE (AFU_ORTHOLOGUE AFUA_1G05850)-RELATED"/>
    <property type="match status" value="1"/>
</dbReference>
<dbReference type="Proteomes" id="UP000319210">
    <property type="component" value="Unassembled WGS sequence"/>
</dbReference>
<dbReference type="Gene3D" id="1.20.1440.30">
    <property type="entry name" value="Biosynthetic Protein domain"/>
    <property type="match status" value="1"/>
</dbReference>
<keyword evidence="3" id="KW-1185">Reference proteome</keyword>
<dbReference type="Gene3D" id="3.30.1870.10">
    <property type="entry name" value="EreA-like, domain 2"/>
    <property type="match status" value="1"/>
</dbReference>
<dbReference type="InterPro" id="IPR014622">
    <property type="entry name" value="UCP036794_erythomycin"/>
</dbReference>
<dbReference type="InterPro" id="IPR052036">
    <property type="entry name" value="Hydrolase/PRTase-associated"/>
</dbReference>
<dbReference type="EMBL" id="BJMM01000042">
    <property type="protein sequence ID" value="GEB53097.1"/>
    <property type="molecule type" value="Genomic_DNA"/>
</dbReference>
<dbReference type="AlphaFoldDB" id="A0A4Y3R8Q9"/>
<accession>A0A4Y3R8Q9</accession>
<dbReference type="Gene3D" id="3.40.1660.10">
    <property type="entry name" value="EreA-like (biosynthetic domain)"/>
    <property type="match status" value="1"/>
</dbReference>
<proteinExistence type="predicted"/>
<evidence type="ECO:0000256" key="1">
    <source>
        <dbReference type="SAM" id="SignalP"/>
    </source>
</evidence>
<dbReference type="PANTHER" id="PTHR31299:SF0">
    <property type="entry name" value="ESTERASE, PUTATIVE (AFU_ORTHOLOGUE AFUA_1G05850)-RELATED"/>
    <property type="match status" value="1"/>
</dbReference>
<gene>
    <name evidence="2" type="ORF">SCA03_56480</name>
</gene>
<keyword evidence="1" id="KW-0732">Signal</keyword>
<dbReference type="CDD" id="cd14728">
    <property type="entry name" value="Ere-like"/>
    <property type="match status" value="1"/>
</dbReference>
<comment type="caution">
    <text evidence="2">The sequence shown here is derived from an EMBL/GenBank/DDBJ whole genome shotgun (WGS) entry which is preliminary data.</text>
</comment>
<dbReference type="SUPFAM" id="SSF159501">
    <property type="entry name" value="EreA/ChaN-like"/>
    <property type="match status" value="1"/>
</dbReference>
<evidence type="ECO:0000313" key="2">
    <source>
        <dbReference type="EMBL" id="GEB53097.1"/>
    </source>
</evidence>
<reference evidence="2 3" key="1">
    <citation type="submission" date="2019-06" db="EMBL/GenBank/DDBJ databases">
        <title>Whole genome shotgun sequence of Streptomyces cacaoi subsp. cacaoi NBRC 12748.</title>
        <authorList>
            <person name="Hosoyama A."/>
            <person name="Uohara A."/>
            <person name="Ohji S."/>
            <person name="Ichikawa N."/>
        </authorList>
    </citation>
    <scope>NUCLEOTIDE SEQUENCE [LARGE SCALE GENOMIC DNA]</scope>
    <source>
        <strain evidence="2 3">NBRC 12748</strain>
    </source>
</reference>
<dbReference type="Pfam" id="PF05139">
    <property type="entry name" value="Erythro_esteras"/>
    <property type="match status" value="1"/>
</dbReference>
<dbReference type="RefSeq" id="WP_230988953.1">
    <property type="nucleotide sequence ID" value="NZ_BJMM01000042.1"/>
</dbReference>
<sequence length="470" mass="52259">MRTTTGERRRGARGRRTALLGTASALTAVTAVTALATTAPGQPAGRATTASADGGVPVRELDRAARDLAEPGPNGGLRELARAADGAKVVGLGEATHSSREFFTTKQRVFAHLVKHRGFRTFALESSWSTGRLLNDYVLHGRGDPRAIMSREFQYNYRFWNTREYLDLVRWMRAYNEAHPDPADKLRFLGNDLGFTGSELYDAVVAHARKRDPALAARLERLYRGLRPAPGTGTRKFSEDWLGASKSVREDRAARAAEALELLKRHGGAGARGSAQAWAVQHARAIRQTAYAFSLDVQDEREFARQMRFRDRSMARNTVWWNENVGDTIVLSSHNSHITYVAEDPARFPEPVGSFLREMLGRDFVSVGTTFDSGSFNAREEDFGGPVRRFAVGPARPGTVESGLERVRHEDYVLDLRKAPPKARAWLEREHPLVHNIGLTFPVKTHRVSLAASYDVVLHFSRVHAARLLP</sequence>
<name>A0A4Y3R8Q9_STRCI</name>
<protein>
    <recommendedName>
        <fullName evidence="4">Erythromycin esterase</fullName>
    </recommendedName>
</protein>
<evidence type="ECO:0000313" key="3">
    <source>
        <dbReference type="Proteomes" id="UP000319210"/>
    </source>
</evidence>